<dbReference type="OrthoDB" id="5912034at2759"/>
<dbReference type="AlphaFoldDB" id="A0A0V1FKG0"/>
<accession>A0A0V1FKG0</accession>
<evidence type="ECO:0000313" key="2">
    <source>
        <dbReference type="Proteomes" id="UP000054995"/>
    </source>
</evidence>
<reference evidence="1 2" key="1">
    <citation type="submission" date="2015-01" db="EMBL/GenBank/DDBJ databases">
        <title>Evolution of Trichinella species and genotypes.</title>
        <authorList>
            <person name="Korhonen P.K."/>
            <person name="Edoardo P."/>
            <person name="Giuseppe L.R."/>
            <person name="Gasser R.B."/>
        </authorList>
    </citation>
    <scope>NUCLEOTIDE SEQUENCE [LARGE SCALE GENOMIC DNA]</scope>
    <source>
        <strain evidence="1">ISS470</strain>
    </source>
</reference>
<dbReference type="Proteomes" id="UP000054995">
    <property type="component" value="Unassembled WGS sequence"/>
</dbReference>
<gene>
    <name evidence="1" type="ORF">T4D_16497</name>
</gene>
<organism evidence="1 2">
    <name type="scientific">Trichinella pseudospiralis</name>
    <name type="common">Parasitic roundworm</name>
    <dbReference type="NCBI Taxonomy" id="6337"/>
    <lineage>
        <taxon>Eukaryota</taxon>
        <taxon>Metazoa</taxon>
        <taxon>Ecdysozoa</taxon>
        <taxon>Nematoda</taxon>
        <taxon>Enoplea</taxon>
        <taxon>Dorylaimia</taxon>
        <taxon>Trichinellida</taxon>
        <taxon>Trichinellidae</taxon>
        <taxon>Trichinella</taxon>
    </lineage>
</organism>
<comment type="caution">
    <text evidence="1">The sequence shown here is derived from an EMBL/GenBank/DDBJ whole genome shotgun (WGS) entry which is preliminary data.</text>
</comment>
<protein>
    <submittedName>
        <fullName evidence="1">Uncharacterized protein</fullName>
    </submittedName>
</protein>
<sequence length="212" mass="23925">MAFFHASSRPCLFITSRARPDVYDFATTAEDDSGALYYCCLSIYFLDYLLFVFHKEIEKAANDEYVSHVLSTLKQMKSSGHDKHVSMGSGQGYGQSVVLNVSNPLAFQTEQTVRIQQSKGLLKKSPLIKAPINTKSVTETVATDEMSNWVAWPLQLHYCSTHSQGQLWLMLCLDNDQRAKIAQCNAFVRRFASDPPQDVHYIGHWPPQTVRG</sequence>
<proteinExistence type="predicted"/>
<dbReference type="EMBL" id="JYDT01000084">
    <property type="protein sequence ID" value="KRY85763.1"/>
    <property type="molecule type" value="Genomic_DNA"/>
</dbReference>
<keyword evidence="2" id="KW-1185">Reference proteome</keyword>
<evidence type="ECO:0000313" key="1">
    <source>
        <dbReference type="EMBL" id="KRY85763.1"/>
    </source>
</evidence>
<name>A0A0V1FKG0_TRIPS</name>